<feature type="signal peptide" evidence="4">
    <location>
        <begin position="1"/>
        <end position="23"/>
    </location>
</feature>
<evidence type="ECO:0000313" key="6">
    <source>
        <dbReference type="EMBL" id="TWU32314.1"/>
    </source>
</evidence>
<evidence type="ECO:0000256" key="1">
    <source>
        <dbReference type="ARBA" id="ARBA00008779"/>
    </source>
</evidence>
<feature type="chain" id="PRO_5022810190" evidence="4">
    <location>
        <begin position="24"/>
        <end position="482"/>
    </location>
</feature>
<dbReference type="EC" id="3.1.6.1" evidence="6"/>
<evidence type="ECO:0000256" key="2">
    <source>
        <dbReference type="ARBA" id="ARBA00022801"/>
    </source>
</evidence>
<comment type="caution">
    <text evidence="6">The sequence shown here is derived from an EMBL/GenBank/DDBJ whole genome shotgun (WGS) entry which is preliminary data.</text>
</comment>
<dbReference type="AlphaFoldDB" id="A0A5C6D953"/>
<dbReference type="SUPFAM" id="SSF53649">
    <property type="entry name" value="Alkaline phosphatase-like"/>
    <property type="match status" value="1"/>
</dbReference>
<gene>
    <name evidence="6" type="primary">atsA_110</name>
    <name evidence="6" type="ORF">Poly41_58000</name>
</gene>
<dbReference type="PANTHER" id="PTHR42693">
    <property type="entry name" value="ARYLSULFATASE FAMILY MEMBER"/>
    <property type="match status" value="1"/>
</dbReference>
<dbReference type="Gene3D" id="3.30.1120.10">
    <property type="match status" value="1"/>
</dbReference>
<keyword evidence="7" id="KW-1185">Reference proteome</keyword>
<evidence type="ECO:0000256" key="4">
    <source>
        <dbReference type="SAM" id="SignalP"/>
    </source>
</evidence>
<reference evidence="6 7" key="1">
    <citation type="submission" date="2019-02" db="EMBL/GenBank/DDBJ databases">
        <title>Deep-cultivation of Planctomycetes and their phenomic and genomic characterization uncovers novel biology.</title>
        <authorList>
            <person name="Wiegand S."/>
            <person name="Jogler M."/>
            <person name="Boedeker C."/>
            <person name="Pinto D."/>
            <person name="Vollmers J."/>
            <person name="Rivas-Marin E."/>
            <person name="Kohn T."/>
            <person name="Peeters S.H."/>
            <person name="Heuer A."/>
            <person name="Rast P."/>
            <person name="Oberbeckmann S."/>
            <person name="Bunk B."/>
            <person name="Jeske O."/>
            <person name="Meyerdierks A."/>
            <person name="Storesund J.E."/>
            <person name="Kallscheuer N."/>
            <person name="Luecker S."/>
            <person name="Lage O.M."/>
            <person name="Pohl T."/>
            <person name="Merkel B.J."/>
            <person name="Hornburger P."/>
            <person name="Mueller R.-W."/>
            <person name="Bruemmer F."/>
            <person name="Labrenz M."/>
            <person name="Spormann A.M."/>
            <person name="Op Den Camp H."/>
            <person name="Overmann J."/>
            <person name="Amann R."/>
            <person name="Jetten M.S.M."/>
            <person name="Mascher T."/>
            <person name="Medema M.H."/>
            <person name="Devos D.P."/>
            <person name="Kaster A.-K."/>
            <person name="Ovreas L."/>
            <person name="Rohde M."/>
            <person name="Galperin M.Y."/>
            <person name="Jogler C."/>
        </authorList>
    </citation>
    <scope>NUCLEOTIDE SEQUENCE [LARGE SCALE GENOMIC DNA]</scope>
    <source>
        <strain evidence="6 7">Poly41</strain>
    </source>
</reference>
<keyword evidence="2 6" id="KW-0378">Hydrolase</keyword>
<dbReference type="InterPro" id="IPR000917">
    <property type="entry name" value="Sulfatase_N"/>
</dbReference>
<dbReference type="OrthoDB" id="9783154at2"/>
<dbReference type="RefSeq" id="WP_146530542.1">
    <property type="nucleotide sequence ID" value="NZ_SJPV01000013.1"/>
</dbReference>
<dbReference type="InterPro" id="IPR017850">
    <property type="entry name" value="Alkaline_phosphatase_core_sf"/>
</dbReference>
<dbReference type="Proteomes" id="UP000319143">
    <property type="component" value="Unassembled WGS sequence"/>
</dbReference>
<name>A0A5C6D953_9BACT</name>
<feature type="domain" description="Sulfatase N-terminal" evidence="5">
    <location>
        <begin position="27"/>
        <end position="329"/>
    </location>
</feature>
<dbReference type="GO" id="GO:0004065">
    <property type="term" value="F:arylsulfatase activity"/>
    <property type="evidence" value="ECO:0007669"/>
    <property type="project" value="UniProtKB-EC"/>
</dbReference>
<comment type="similarity">
    <text evidence="1">Belongs to the sulfatase family.</text>
</comment>
<dbReference type="Gene3D" id="3.40.720.10">
    <property type="entry name" value="Alkaline Phosphatase, subunit A"/>
    <property type="match status" value="1"/>
</dbReference>
<keyword evidence="4" id="KW-0732">Signal</keyword>
<evidence type="ECO:0000313" key="7">
    <source>
        <dbReference type="Proteomes" id="UP000319143"/>
    </source>
</evidence>
<proteinExistence type="inferred from homology"/>
<evidence type="ECO:0000256" key="3">
    <source>
        <dbReference type="SAM" id="MobiDB-lite"/>
    </source>
</evidence>
<organism evidence="6 7">
    <name type="scientific">Novipirellula artificiosorum</name>
    <dbReference type="NCBI Taxonomy" id="2528016"/>
    <lineage>
        <taxon>Bacteria</taxon>
        <taxon>Pseudomonadati</taxon>
        <taxon>Planctomycetota</taxon>
        <taxon>Planctomycetia</taxon>
        <taxon>Pirellulales</taxon>
        <taxon>Pirellulaceae</taxon>
        <taxon>Novipirellula</taxon>
    </lineage>
</organism>
<feature type="compositionally biased region" description="Basic and acidic residues" evidence="3">
    <location>
        <begin position="449"/>
        <end position="473"/>
    </location>
</feature>
<dbReference type="InterPro" id="IPR050738">
    <property type="entry name" value="Sulfatase"/>
</dbReference>
<protein>
    <submittedName>
        <fullName evidence="6">Arylsulfatase</fullName>
        <ecNumber evidence="6">3.1.6.1</ecNumber>
    </submittedName>
</protein>
<dbReference type="PANTHER" id="PTHR42693:SF53">
    <property type="entry name" value="ENDO-4-O-SULFATASE"/>
    <property type="match status" value="1"/>
</dbReference>
<evidence type="ECO:0000259" key="5">
    <source>
        <dbReference type="Pfam" id="PF00884"/>
    </source>
</evidence>
<dbReference type="Pfam" id="PF00884">
    <property type="entry name" value="Sulfatase"/>
    <property type="match status" value="1"/>
</dbReference>
<accession>A0A5C6D953</accession>
<sequence precursor="true">MRLRDALKTLTLSLVGLSSIALADEKPNIVIILTDDQGYADVSYNPHSPPEVSTPNIDALAHSSTICTHGYTSGHVCSPTRAGLMTGRYQQRFGIYTAGEGGSGVPLDEVFIPQRLKPAGYVSGALGKWHLGLTEEYHAMNRGFDEFYGFMGRGAHPYFDHSDMDHPIYRGLEPIKEEGYLTTRITEEAVDFINRHKEEPFFLYVAYNAVHAPPEAPEEDIKKVTGDETRDILMAMIKHLDMGVGEIVSSLKKHDIFDNTLLILLTDNGGSGAMHANNAPLRGFKQTDYEGGIHVPFIVSWPAQLEGGKKCDVPMWSTDLFATALDAAGLPMPKDKPLDGKSILPALKGETDKLHDELYWSSAGANGKWAIRSGNWKLVAEKKRIELFNLEKDLSETTDLAAKHPKVVSQLTTKYNTWLDEMADPMSKQGKRWTPNAGALAKNAPAKNMTKEEKKAAREQAKAERIKAREAKQDSQTPESSK</sequence>
<dbReference type="EMBL" id="SJPV01000013">
    <property type="protein sequence ID" value="TWU32314.1"/>
    <property type="molecule type" value="Genomic_DNA"/>
</dbReference>
<feature type="region of interest" description="Disordered" evidence="3">
    <location>
        <begin position="427"/>
        <end position="482"/>
    </location>
</feature>